<name>A0A2V4L684_AQUAC</name>
<evidence type="ECO:0000259" key="2">
    <source>
        <dbReference type="Pfam" id="PF02911"/>
    </source>
</evidence>
<evidence type="ECO:0008006" key="5">
    <source>
        <dbReference type="Google" id="ProtNLM"/>
    </source>
</evidence>
<feature type="domain" description="Formyl transferase N-terminal" evidence="1">
    <location>
        <begin position="63"/>
        <end position="162"/>
    </location>
</feature>
<organism evidence="3 4">
    <name type="scientific">Aquipseudomonas alcaligenes</name>
    <name type="common">Pseudomonas alcaligenes</name>
    <dbReference type="NCBI Taxonomy" id="43263"/>
    <lineage>
        <taxon>Bacteria</taxon>
        <taxon>Pseudomonadati</taxon>
        <taxon>Pseudomonadota</taxon>
        <taxon>Gammaproteobacteria</taxon>
        <taxon>Pseudomonadales</taxon>
        <taxon>Pseudomonadaceae</taxon>
        <taxon>Aquipseudomonas</taxon>
    </lineage>
</organism>
<dbReference type="Gene3D" id="3.40.50.12230">
    <property type="match status" value="1"/>
</dbReference>
<dbReference type="PANTHER" id="PTHR11138">
    <property type="entry name" value="METHIONYL-TRNA FORMYLTRANSFERASE"/>
    <property type="match status" value="1"/>
</dbReference>
<dbReference type="Proteomes" id="UP000248146">
    <property type="component" value="Unassembled WGS sequence"/>
</dbReference>
<feature type="domain" description="Formyl transferase C-terminal" evidence="2">
    <location>
        <begin position="200"/>
        <end position="295"/>
    </location>
</feature>
<proteinExistence type="predicted"/>
<dbReference type="InterPro" id="IPR011034">
    <property type="entry name" value="Formyl_transferase-like_C_sf"/>
</dbReference>
<gene>
    <name evidence="3" type="ORF">DMO17_02325</name>
</gene>
<dbReference type="InterPro" id="IPR005793">
    <property type="entry name" value="Formyl_trans_C"/>
</dbReference>
<dbReference type="InterPro" id="IPR002376">
    <property type="entry name" value="Formyl_transf_N"/>
</dbReference>
<dbReference type="CDD" id="cd08702">
    <property type="entry name" value="Arna_FMT_C"/>
    <property type="match status" value="1"/>
</dbReference>
<dbReference type="SUPFAM" id="SSF50486">
    <property type="entry name" value="FMT C-terminal domain-like"/>
    <property type="match status" value="1"/>
</dbReference>
<protein>
    <recommendedName>
        <fullName evidence="5">Methionyl-tRNA formyltransferase</fullName>
    </recommendedName>
</protein>
<accession>A0A2V4L684</accession>
<dbReference type="PANTHER" id="PTHR11138:SF5">
    <property type="entry name" value="METHIONYL-TRNA FORMYLTRANSFERASE, MITOCHONDRIAL"/>
    <property type="match status" value="1"/>
</dbReference>
<sequence>MTDAVVFMGSKAAGLLLCEAICQMLHGSLAAIICPDDSQDARSELPGFRSLAERHGVPLKVVATRAETLRWLDHYQARLAFVHGWYQIIPVDGPCDFYGFHYSSLPKYRGNAPLVWQIINGEPAIGVSFFRFSEGMDEGLLVGQASVELATDETIGDALNKANALMLELAARYVPQVIGGIAKLYPQPAEEASYCGLRRPEDGLIDWRAPAERVHDFIRAQTHPYPGAYTRLEGGGALRVWRCALEPRRFYGTPGSVVEVSTDWVVVACGEGAVRLLSVALDGAAEVSAPQVLRSLKTRLI</sequence>
<comment type="caution">
    <text evidence="3">The sequence shown here is derived from an EMBL/GenBank/DDBJ whole genome shotgun (WGS) entry which is preliminary data.</text>
</comment>
<dbReference type="AlphaFoldDB" id="A0A2V4L684"/>
<evidence type="ECO:0000313" key="4">
    <source>
        <dbReference type="Proteomes" id="UP000248146"/>
    </source>
</evidence>
<dbReference type="GO" id="GO:0005829">
    <property type="term" value="C:cytosol"/>
    <property type="evidence" value="ECO:0007669"/>
    <property type="project" value="TreeGrafter"/>
</dbReference>
<dbReference type="Pfam" id="PF00551">
    <property type="entry name" value="Formyl_trans_N"/>
    <property type="match status" value="1"/>
</dbReference>
<dbReference type="SUPFAM" id="SSF53328">
    <property type="entry name" value="Formyltransferase"/>
    <property type="match status" value="1"/>
</dbReference>
<dbReference type="OrthoDB" id="9802815at2"/>
<reference evidence="3 4" key="1">
    <citation type="submission" date="2018-06" db="EMBL/GenBank/DDBJ databases">
        <title>Pseudomonas diversity within urban Lake Michigan freshwaters.</title>
        <authorList>
            <person name="Batrich M."/>
            <person name="Hatzopoulos T."/>
            <person name="Putonti C."/>
        </authorList>
    </citation>
    <scope>NUCLEOTIDE SEQUENCE [LARGE SCALE GENOMIC DNA]</scope>
    <source>
        <strain evidence="3 4">MB-090714</strain>
    </source>
</reference>
<evidence type="ECO:0000313" key="3">
    <source>
        <dbReference type="EMBL" id="PYC29551.1"/>
    </source>
</evidence>
<dbReference type="EMBL" id="QJRX01000001">
    <property type="protein sequence ID" value="PYC29551.1"/>
    <property type="molecule type" value="Genomic_DNA"/>
</dbReference>
<dbReference type="GO" id="GO:0004479">
    <property type="term" value="F:methionyl-tRNA formyltransferase activity"/>
    <property type="evidence" value="ECO:0007669"/>
    <property type="project" value="TreeGrafter"/>
</dbReference>
<dbReference type="InterPro" id="IPR036477">
    <property type="entry name" value="Formyl_transf_N_sf"/>
</dbReference>
<dbReference type="RefSeq" id="WP_110680692.1">
    <property type="nucleotide sequence ID" value="NZ_QJRX01000001.1"/>
</dbReference>
<evidence type="ECO:0000259" key="1">
    <source>
        <dbReference type="Pfam" id="PF00551"/>
    </source>
</evidence>
<dbReference type="Pfam" id="PF02911">
    <property type="entry name" value="Formyl_trans_C"/>
    <property type="match status" value="1"/>
</dbReference>